<evidence type="ECO:0000256" key="1">
    <source>
        <dbReference type="SAM" id="MobiDB-lite"/>
    </source>
</evidence>
<feature type="compositionally biased region" description="Polar residues" evidence="1">
    <location>
        <begin position="7"/>
        <end position="27"/>
    </location>
</feature>
<proteinExistence type="predicted"/>
<evidence type="ECO:0000313" key="2">
    <source>
        <dbReference type="EMBL" id="OAX67730.1"/>
    </source>
</evidence>
<evidence type="ECO:0000313" key="3">
    <source>
        <dbReference type="Proteomes" id="UP000092021"/>
    </source>
</evidence>
<gene>
    <name evidence="2" type="ORF">A5N15_01280</name>
</gene>
<feature type="region of interest" description="Disordered" evidence="1">
    <location>
        <begin position="44"/>
        <end position="65"/>
    </location>
</feature>
<dbReference type="AlphaFoldDB" id="A0A657IX41"/>
<feature type="region of interest" description="Disordered" evidence="1">
    <location>
        <begin position="1"/>
        <end position="27"/>
    </location>
</feature>
<dbReference type="EMBL" id="LWGZ01000103">
    <property type="protein sequence ID" value="OAX67730.1"/>
    <property type="molecule type" value="Genomic_DNA"/>
</dbReference>
<accession>A0A657IX41</accession>
<dbReference type="Proteomes" id="UP000092021">
    <property type="component" value="Unassembled WGS sequence"/>
</dbReference>
<reference evidence="2 3" key="1">
    <citation type="submission" date="2016-04" db="EMBL/GenBank/DDBJ databases">
        <title>Identification of putative biosynthetic pathways for the production of bioactive secondary metabolites by the marine actinomycete Kocuria kristinae RUTW2-3.</title>
        <authorList>
            <person name="Waterworth S.C."/>
            <person name="Walmsley T.A."/>
            <person name="Matongo T."/>
            <person name="Davies-Coleman M.T."/>
            <person name="Dorrington R.A."/>
        </authorList>
    </citation>
    <scope>NUCLEOTIDE SEQUENCE [LARGE SCALE GENOMIC DNA]</scope>
    <source>
        <strain evidence="2 3">RUTW4-5</strain>
    </source>
</reference>
<sequence>MPIAITTIVNTRAGPSSPRNRTTASASMNGTQDIVNTAAMMEGSIPSRGPAIRHSTTTITAASTE</sequence>
<name>A0A657IX41_9MICC</name>
<protein>
    <submittedName>
        <fullName evidence="2">Uncharacterized protein</fullName>
    </submittedName>
</protein>
<feature type="compositionally biased region" description="Polar residues" evidence="1">
    <location>
        <begin position="54"/>
        <end position="65"/>
    </location>
</feature>
<comment type="caution">
    <text evidence="2">The sequence shown here is derived from an EMBL/GenBank/DDBJ whole genome shotgun (WGS) entry which is preliminary data.</text>
</comment>
<organism evidence="2 3">
    <name type="scientific">Rothia kristinae</name>
    <dbReference type="NCBI Taxonomy" id="37923"/>
    <lineage>
        <taxon>Bacteria</taxon>
        <taxon>Bacillati</taxon>
        <taxon>Actinomycetota</taxon>
        <taxon>Actinomycetes</taxon>
        <taxon>Micrococcales</taxon>
        <taxon>Micrococcaceae</taxon>
        <taxon>Rothia</taxon>
    </lineage>
</organism>